<dbReference type="Pfam" id="PF03489">
    <property type="entry name" value="SapB_2"/>
    <property type="match status" value="1"/>
</dbReference>
<dbReference type="SMART" id="SM00741">
    <property type="entry name" value="SapB"/>
    <property type="match status" value="1"/>
</dbReference>
<dbReference type="InterPro" id="IPR011001">
    <property type="entry name" value="Saposin-like"/>
</dbReference>
<evidence type="ECO:0000256" key="2">
    <source>
        <dbReference type="SAM" id="SignalP"/>
    </source>
</evidence>
<keyword evidence="5" id="KW-1185">Reference proteome</keyword>
<reference evidence="4" key="1">
    <citation type="submission" date="2023-06" db="EMBL/GenBank/DDBJ databases">
        <title>Male Hemibagrus guttatus genome.</title>
        <authorList>
            <person name="Bian C."/>
        </authorList>
    </citation>
    <scope>NUCLEOTIDE SEQUENCE</scope>
    <source>
        <strain evidence="4">Male_cb2023</strain>
        <tissue evidence="4">Muscle</tissue>
    </source>
</reference>
<dbReference type="PROSITE" id="PS50015">
    <property type="entry name" value="SAP_B"/>
    <property type="match status" value="1"/>
</dbReference>
<dbReference type="SUPFAM" id="SSF47862">
    <property type="entry name" value="Saposin"/>
    <property type="match status" value="1"/>
</dbReference>
<feature type="chain" id="PRO_5042210004" description="Saposin B-type domain-containing protein" evidence="2">
    <location>
        <begin position="18"/>
        <end position="152"/>
    </location>
</feature>
<keyword evidence="1" id="KW-1015">Disulfide bond</keyword>
<dbReference type="Gene3D" id="1.10.225.10">
    <property type="entry name" value="Saposin-like"/>
    <property type="match status" value="1"/>
</dbReference>
<evidence type="ECO:0000259" key="3">
    <source>
        <dbReference type="PROSITE" id="PS50015"/>
    </source>
</evidence>
<dbReference type="GO" id="GO:0042742">
    <property type="term" value="P:defense response to bacterium"/>
    <property type="evidence" value="ECO:0007669"/>
    <property type="project" value="InterPro"/>
</dbReference>
<dbReference type="InterPro" id="IPR007856">
    <property type="entry name" value="SapB_1"/>
</dbReference>
<protein>
    <recommendedName>
        <fullName evidence="3">Saposin B-type domain-containing protein</fullName>
    </recommendedName>
</protein>
<dbReference type="InterPro" id="IPR008139">
    <property type="entry name" value="SaposinB_dom"/>
</dbReference>
<evidence type="ECO:0000313" key="5">
    <source>
        <dbReference type="Proteomes" id="UP001274896"/>
    </source>
</evidence>
<feature type="domain" description="Saposin B-type" evidence="3">
    <location>
        <begin position="57"/>
        <end position="137"/>
    </location>
</feature>
<dbReference type="Proteomes" id="UP001274896">
    <property type="component" value="Unassembled WGS sequence"/>
</dbReference>
<proteinExistence type="predicted"/>
<dbReference type="InterPro" id="IPR008138">
    <property type="entry name" value="SapB_2"/>
</dbReference>
<dbReference type="PROSITE" id="PS51257">
    <property type="entry name" value="PROKAR_LIPOPROTEIN"/>
    <property type="match status" value="1"/>
</dbReference>
<dbReference type="PANTHER" id="PTHR15541">
    <property type="entry name" value="GRANULYSIN RELATED"/>
    <property type="match status" value="1"/>
</dbReference>
<dbReference type="AlphaFoldDB" id="A0AAE0R044"/>
<dbReference type="GO" id="GO:0006629">
    <property type="term" value="P:lipid metabolic process"/>
    <property type="evidence" value="ECO:0007669"/>
    <property type="project" value="InterPro"/>
</dbReference>
<evidence type="ECO:0000313" key="4">
    <source>
        <dbReference type="EMBL" id="KAK3538192.1"/>
    </source>
</evidence>
<name>A0AAE0R044_9TELE</name>
<accession>A0AAE0R044</accession>
<dbReference type="EMBL" id="JAUCMX010000008">
    <property type="protein sequence ID" value="KAK3538192.1"/>
    <property type="molecule type" value="Genomic_DNA"/>
</dbReference>
<dbReference type="PANTHER" id="PTHR15541:SF2">
    <property type="entry name" value="GRANULYSIN"/>
    <property type="match status" value="1"/>
</dbReference>
<dbReference type="InterPro" id="IPR038847">
    <property type="entry name" value="Granulysin-like"/>
</dbReference>
<keyword evidence="2" id="KW-0732">Signal</keyword>
<dbReference type="Pfam" id="PF05184">
    <property type="entry name" value="SapB_1"/>
    <property type="match status" value="1"/>
</dbReference>
<feature type="signal peptide" evidence="2">
    <location>
        <begin position="1"/>
        <end position="17"/>
    </location>
</feature>
<gene>
    <name evidence="4" type="ORF">QTP70_033124</name>
</gene>
<comment type="caution">
    <text evidence="4">The sequence shown here is derived from an EMBL/GenBank/DDBJ whole genome shotgun (WGS) entry which is preliminary data.</text>
</comment>
<sequence length="152" mass="17000">MLRNILLVSFFIGSACSFYLEYLKVNSEELIDGTLVSATSPDSVDQDEDLPVHEEQIPGVCFLCKQVVKKVKKHLGNHENANKIKEKLKRGCDYLPVGKDICKKMVNNHIDILVEELSTDDDPKTVCVKAGICKSMGMLDLIQVFSQNSQIL</sequence>
<evidence type="ECO:0000256" key="1">
    <source>
        <dbReference type="ARBA" id="ARBA00023157"/>
    </source>
</evidence>
<organism evidence="4 5">
    <name type="scientific">Hemibagrus guttatus</name>
    <dbReference type="NCBI Taxonomy" id="175788"/>
    <lineage>
        <taxon>Eukaryota</taxon>
        <taxon>Metazoa</taxon>
        <taxon>Chordata</taxon>
        <taxon>Craniata</taxon>
        <taxon>Vertebrata</taxon>
        <taxon>Euteleostomi</taxon>
        <taxon>Actinopterygii</taxon>
        <taxon>Neopterygii</taxon>
        <taxon>Teleostei</taxon>
        <taxon>Ostariophysi</taxon>
        <taxon>Siluriformes</taxon>
        <taxon>Bagridae</taxon>
        <taxon>Hemibagrus</taxon>
    </lineage>
</organism>